<proteinExistence type="inferred from homology"/>
<protein>
    <recommendedName>
        <fullName evidence="4">Sulfatase N-terminal domain-containing protein</fullName>
    </recommendedName>
</protein>
<dbReference type="OrthoDB" id="103349at2759"/>
<dbReference type="GO" id="GO:0004065">
    <property type="term" value="F:arylsulfatase activity"/>
    <property type="evidence" value="ECO:0007669"/>
    <property type="project" value="TreeGrafter"/>
</dbReference>
<evidence type="ECO:0000256" key="1">
    <source>
        <dbReference type="ARBA" id="ARBA00001913"/>
    </source>
</evidence>
<dbReference type="PANTHER" id="PTHR42693:SF53">
    <property type="entry name" value="ENDO-4-O-SULFATASE"/>
    <property type="match status" value="1"/>
</dbReference>
<dbReference type="InterPro" id="IPR000917">
    <property type="entry name" value="Sulfatase_N"/>
</dbReference>
<feature type="domain" description="Sulfatase N-terminal" evidence="4">
    <location>
        <begin position="21"/>
        <end position="439"/>
    </location>
</feature>
<sequence length="561" mass="63666">MKIFSNLLFFSNLAESKNRRPNVIILNTDDFGIGDFQIYNREAKVPTPNIDRLGHEGVKFLSAHSGSSRCSPSRYMLMTGRYSMDDSPARDLRPDEPNLAEMFKKSGYKTGLFGKNNPLASMVINKNATDADNTHSKRLDEEFEQKMHKLGKHYKSLHPANFLPGNYEQKTKPSKYGYDYSFTNTFACCQPAGFYENGKGIEPVDTWLRQLPYPENLPKDTPIFNSEKGSCSSFPYTGYMGPDRYSEKYTGDPLDLSIYFCNFAIQQIAMKSYDSRHSEEMVVPKLENFIDENAEKEFFVYYGLRSGHGPFNTPIRFRNQTSVGMLGEMIKEADEIVGRVLGKLESNGIADDTLVIFMSDNGPSSSSSNILEKFGHNQKQLDLEDETIELAGGKGGQGEAGHRTPFLWRYPSRFAPRSIYDPTVPVSTVDIYATLAELIKYDLDCNEAPDSRSLVHYLDTGRPNAELEDKPILTHAPKTGANASIRKKNAKYVPGTKELYNLSSDPETKNNLYNKKEFQGMISYLDTFLKDWLQYLDEREITTKNGSKKNSCFPQFERFKN</sequence>
<dbReference type="InParanoid" id="E4X1P5"/>
<evidence type="ECO:0000256" key="2">
    <source>
        <dbReference type="ARBA" id="ARBA00008779"/>
    </source>
</evidence>
<dbReference type="Gene3D" id="3.40.720.10">
    <property type="entry name" value="Alkaline Phosphatase, subunit A"/>
    <property type="match status" value="2"/>
</dbReference>
<dbReference type="InterPro" id="IPR017850">
    <property type="entry name" value="Alkaline_phosphatase_core_sf"/>
</dbReference>
<organism evidence="5">
    <name type="scientific">Oikopleura dioica</name>
    <name type="common">Tunicate</name>
    <dbReference type="NCBI Taxonomy" id="34765"/>
    <lineage>
        <taxon>Eukaryota</taxon>
        <taxon>Metazoa</taxon>
        <taxon>Chordata</taxon>
        <taxon>Tunicata</taxon>
        <taxon>Appendicularia</taxon>
        <taxon>Copelata</taxon>
        <taxon>Oikopleuridae</taxon>
        <taxon>Oikopleura</taxon>
    </lineage>
</organism>
<evidence type="ECO:0000259" key="4">
    <source>
        <dbReference type="Pfam" id="PF00884"/>
    </source>
</evidence>
<dbReference type="InterPro" id="IPR050738">
    <property type="entry name" value="Sulfatase"/>
</dbReference>
<dbReference type="Pfam" id="PF00884">
    <property type="entry name" value="Sulfatase"/>
    <property type="match status" value="1"/>
</dbReference>
<dbReference type="SUPFAM" id="SSF53649">
    <property type="entry name" value="Alkaline phosphatase-like"/>
    <property type="match status" value="1"/>
</dbReference>
<name>E4X1P5_OIKDI</name>
<evidence type="ECO:0000256" key="3">
    <source>
        <dbReference type="ARBA" id="ARBA00022801"/>
    </source>
</evidence>
<accession>E4X1P5</accession>
<dbReference type="AlphaFoldDB" id="E4X1P5"/>
<comment type="similarity">
    <text evidence="2">Belongs to the sulfatase family.</text>
</comment>
<evidence type="ECO:0000313" key="6">
    <source>
        <dbReference type="Proteomes" id="UP000001307"/>
    </source>
</evidence>
<comment type="cofactor">
    <cofactor evidence="1">
        <name>Ca(2+)</name>
        <dbReference type="ChEBI" id="CHEBI:29108"/>
    </cofactor>
</comment>
<dbReference type="PANTHER" id="PTHR42693">
    <property type="entry name" value="ARYLSULFATASE FAMILY MEMBER"/>
    <property type="match status" value="1"/>
</dbReference>
<gene>
    <name evidence="5" type="ORF">GSOID_T00015794001</name>
</gene>
<dbReference type="EMBL" id="FN653021">
    <property type="protein sequence ID" value="CBY23362.1"/>
    <property type="molecule type" value="Genomic_DNA"/>
</dbReference>
<keyword evidence="6" id="KW-1185">Reference proteome</keyword>
<evidence type="ECO:0000313" key="5">
    <source>
        <dbReference type="EMBL" id="CBY23362.1"/>
    </source>
</evidence>
<dbReference type="Proteomes" id="UP000001307">
    <property type="component" value="Unassembled WGS sequence"/>
</dbReference>
<reference evidence="5" key="1">
    <citation type="journal article" date="2010" name="Science">
        <title>Plasticity of animal genome architecture unmasked by rapid evolution of a pelagic tunicate.</title>
        <authorList>
            <person name="Denoeud F."/>
            <person name="Henriet S."/>
            <person name="Mungpakdee S."/>
            <person name="Aury J.M."/>
            <person name="Da Silva C."/>
            <person name="Brinkmann H."/>
            <person name="Mikhaleva J."/>
            <person name="Olsen L.C."/>
            <person name="Jubin C."/>
            <person name="Canestro C."/>
            <person name="Bouquet J.M."/>
            <person name="Danks G."/>
            <person name="Poulain J."/>
            <person name="Campsteijn C."/>
            <person name="Adamski M."/>
            <person name="Cross I."/>
            <person name="Yadetie F."/>
            <person name="Muffato M."/>
            <person name="Louis A."/>
            <person name="Butcher S."/>
            <person name="Tsagkogeorga G."/>
            <person name="Konrad A."/>
            <person name="Singh S."/>
            <person name="Jensen M.F."/>
            <person name="Cong E.H."/>
            <person name="Eikeseth-Otteraa H."/>
            <person name="Noel B."/>
            <person name="Anthouard V."/>
            <person name="Porcel B.M."/>
            <person name="Kachouri-Lafond R."/>
            <person name="Nishino A."/>
            <person name="Ugolini M."/>
            <person name="Chourrout P."/>
            <person name="Nishida H."/>
            <person name="Aasland R."/>
            <person name="Huzurbazar S."/>
            <person name="Westhof E."/>
            <person name="Delsuc F."/>
            <person name="Lehrach H."/>
            <person name="Reinhardt R."/>
            <person name="Weissenbach J."/>
            <person name="Roy S.W."/>
            <person name="Artiguenave F."/>
            <person name="Postlethwait J.H."/>
            <person name="Manak J.R."/>
            <person name="Thompson E.M."/>
            <person name="Jaillon O."/>
            <person name="Du Pasquier L."/>
            <person name="Boudinot P."/>
            <person name="Liberles D.A."/>
            <person name="Volff J.N."/>
            <person name="Philippe H."/>
            <person name="Lenhard B."/>
            <person name="Roest Crollius H."/>
            <person name="Wincker P."/>
            <person name="Chourrout D."/>
        </authorList>
    </citation>
    <scope>NUCLEOTIDE SEQUENCE [LARGE SCALE GENOMIC DNA]</scope>
</reference>
<keyword evidence="3" id="KW-0378">Hydrolase</keyword>